<keyword evidence="2" id="KW-1185">Reference proteome</keyword>
<gene>
    <name evidence="1" type="ORF">PanWU01x14_262230</name>
</gene>
<comment type="caution">
    <text evidence="1">The sequence shown here is derived from an EMBL/GenBank/DDBJ whole genome shotgun (WGS) entry which is preliminary data.</text>
</comment>
<dbReference type="OrthoDB" id="1890947at2759"/>
<dbReference type="AlphaFoldDB" id="A0A2P5B8F0"/>
<name>A0A2P5B8F0_PARAD</name>
<accession>A0A2P5B8F0</accession>
<sequence length="50" mass="5432">MSRIHSQTLIANQHGWLNSSSVTYSHGLEESVGTKVLIPLPGGLIELFVN</sequence>
<evidence type="ECO:0000313" key="2">
    <source>
        <dbReference type="Proteomes" id="UP000237105"/>
    </source>
</evidence>
<proteinExistence type="predicted"/>
<evidence type="ECO:0000313" key="1">
    <source>
        <dbReference type="EMBL" id="PON45080.1"/>
    </source>
</evidence>
<protein>
    <submittedName>
        <fullName evidence="1">Uncharacterized protein</fullName>
    </submittedName>
</protein>
<reference evidence="2" key="1">
    <citation type="submission" date="2016-06" db="EMBL/GenBank/DDBJ databases">
        <title>Parallel loss of symbiosis genes in relatives of nitrogen-fixing non-legume Parasponia.</title>
        <authorList>
            <person name="Van Velzen R."/>
            <person name="Holmer R."/>
            <person name="Bu F."/>
            <person name="Rutten L."/>
            <person name="Van Zeijl A."/>
            <person name="Liu W."/>
            <person name="Santuari L."/>
            <person name="Cao Q."/>
            <person name="Sharma T."/>
            <person name="Shen D."/>
            <person name="Roswanjaya Y."/>
            <person name="Wardhani T."/>
            <person name="Kalhor M.S."/>
            <person name="Jansen J."/>
            <person name="Van den Hoogen J."/>
            <person name="Gungor B."/>
            <person name="Hartog M."/>
            <person name="Hontelez J."/>
            <person name="Verver J."/>
            <person name="Yang W.-C."/>
            <person name="Schijlen E."/>
            <person name="Repin R."/>
            <person name="Schilthuizen M."/>
            <person name="Schranz E."/>
            <person name="Heidstra R."/>
            <person name="Miyata K."/>
            <person name="Fedorova E."/>
            <person name="Kohlen W."/>
            <person name="Bisseling T."/>
            <person name="Smit S."/>
            <person name="Geurts R."/>
        </authorList>
    </citation>
    <scope>NUCLEOTIDE SEQUENCE [LARGE SCALE GENOMIC DNA]</scope>
    <source>
        <strain evidence="2">cv. WU1-14</strain>
    </source>
</reference>
<dbReference type="Proteomes" id="UP000237105">
    <property type="component" value="Unassembled WGS sequence"/>
</dbReference>
<organism evidence="1 2">
    <name type="scientific">Parasponia andersonii</name>
    <name type="common">Sponia andersonii</name>
    <dbReference type="NCBI Taxonomy" id="3476"/>
    <lineage>
        <taxon>Eukaryota</taxon>
        <taxon>Viridiplantae</taxon>
        <taxon>Streptophyta</taxon>
        <taxon>Embryophyta</taxon>
        <taxon>Tracheophyta</taxon>
        <taxon>Spermatophyta</taxon>
        <taxon>Magnoliopsida</taxon>
        <taxon>eudicotyledons</taxon>
        <taxon>Gunneridae</taxon>
        <taxon>Pentapetalae</taxon>
        <taxon>rosids</taxon>
        <taxon>fabids</taxon>
        <taxon>Rosales</taxon>
        <taxon>Cannabaceae</taxon>
        <taxon>Parasponia</taxon>
    </lineage>
</organism>
<dbReference type="EMBL" id="JXTB01000338">
    <property type="protein sequence ID" value="PON45080.1"/>
    <property type="molecule type" value="Genomic_DNA"/>
</dbReference>